<evidence type="ECO:0000256" key="5">
    <source>
        <dbReference type="ARBA" id="ARBA00022763"/>
    </source>
</evidence>
<dbReference type="GO" id="GO:0004519">
    <property type="term" value="F:endonuclease activity"/>
    <property type="evidence" value="ECO:0007669"/>
    <property type="project" value="UniProtKB-KW"/>
</dbReference>
<keyword evidence="10" id="KW-0119">Carbohydrate metabolism</keyword>
<dbReference type="PANTHER" id="PTHR15822:SF4">
    <property type="entry name" value="TYROSYL-DNA PHOSPHODIESTERASE 2"/>
    <property type="match status" value="1"/>
</dbReference>
<organism evidence="12 13">
    <name type="scientific">Nocardioides kongjuensis</name>
    <dbReference type="NCBI Taxonomy" id="349522"/>
    <lineage>
        <taxon>Bacteria</taxon>
        <taxon>Bacillati</taxon>
        <taxon>Actinomycetota</taxon>
        <taxon>Actinomycetes</taxon>
        <taxon>Propionibacteriales</taxon>
        <taxon>Nocardioidaceae</taxon>
        <taxon>Nocardioides</taxon>
    </lineage>
</organism>
<dbReference type="Gene3D" id="2.60.40.10">
    <property type="entry name" value="Immunoglobulins"/>
    <property type="match status" value="2"/>
</dbReference>
<keyword evidence="4" id="KW-0479">Metal-binding</keyword>
<dbReference type="GO" id="GO:0000272">
    <property type="term" value="P:polysaccharide catabolic process"/>
    <property type="evidence" value="ECO:0007669"/>
    <property type="project" value="UniProtKB-KW"/>
</dbReference>
<feature type="domain" description="Fibronectin type-III" evidence="11">
    <location>
        <begin position="134"/>
        <end position="234"/>
    </location>
</feature>
<dbReference type="EMBL" id="JACCBF010000001">
    <property type="protein sequence ID" value="NYD32180.1"/>
    <property type="molecule type" value="Genomic_DNA"/>
</dbReference>
<dbReference type="SUPFAM" id="SSF49265">
    <property type="entry name" value="Fibronectin type III"/>
    <property type="match status" value="1"/>
</dbReference>
<keyword evidence="10" id="KW-0624">Polysaccharide degradation</keyword>
<dbReference type="PROSITE" id="PS50853">
    <property type="entry name" value="FN3"/>
    <property type="match status" value="2"/>
</dbReference>
<comment type="cofactor">
    <cofactor evidence="1">
        <name>Mn(2+)</name>
        <dbReference type="ChEBI" id="CHEBI:29035"/>
    </cofactor>
</comment>
<keyword evidence="3" id="KW-0540">Nuclease</keyword>
<comment type="cofactor">
    <cofactor evidence="2">
        <name>Mg(2+)</name>
        <dbReference type="ChEBI" id="CHEBI:18420"/>
    </cofactor>
</comment>
<dbReference type="CDD" id="cd00063">
    <property type="entry name" value="FN3"/>
    <property type="match status" value="1"/>
</dbReference>
<name>A0A852RTI4_9ACTN</name>
<dbReference type="GO" id="GO:0004527">
    <property type="term" value="F:exonuclease activity"/>
    <property type="evidence" value="ECO:0007669"/>
    <property type="project" value="UniProtKB-KW"/>
</dbReference>
<evidence type="ECO:0000313" key="13">
    <source>
        <dbReference type="Proteomes" id="UP000582231"/>
    </source>
</evidence>
<evidence type="ECO:0000256" key="1">
    <source>
        <dbReference type="ARBA" id="ARBA00001936"/>
    </source>
</evidence>
<dbReference type="Pfam" id="PF03372">
    <property type="entry name" value="Exo_endo_phos"/>
    <property type="match status" value="1"/>
</dbReference>
<dbReference type="InterPro" id="IPR013783">
    <property type="entry name" value="Ig-like_fold"/>
</dbReference>
<dbReference type="GO" id="GO:0046872">
    <property type="term" value="F:metal ion binding"/>
    <property type="evidence" value="ECO:0007669"/>
    <property type="project" value="UniProtKB-KW"/>
</dbReference>
<dbReference type="Pfam" id="PF00041">
    <property type="entry name" value="fn3"/>
    <property type="match status" value="1"/>
</dbReference>
<keyword evidence="9" id="KW-0326">Glycosidase</keyword>
<evidence type="ECO:0000256" key="9">
    <source>
        <dbReference type="ARBA" id="ARBA00023295"/>
    </source>
</evidence>
<evidence type="ECO:0000259" key="11">
    <source>
        <dbReference type="PROSITE" id="PS50853"/>
    </source>
</evidence>
<keyword evidence="6 12" id="KW-0378">Hydrolase</keyword>
<dbReference type="PANTHER" id="PTHR15822">
    <property type="entry name" value="TRAF AND TNF RECEPTOR-ASSOCIATED PROTEIN"/>
    <property type="match status" value="1"/>
</dbReference>
<evidence type="ECO:0000256" key="3">
    <source>
        <dbReference type="ARBA" id="ARBA00022722"/>
    </source>
</evidence>
<dbReference type="SUPFAM" id="SSF56219">
    <property type="entry name" value="DNase I-like"/>
    <property type="match status" value="1"/>
</dbReference>
<evidence type="ECO:0000256" key="6">
    <source>
        <dbReference type="ARBA" id="ARBA00022801"/>
    </source>
</evidence>
<keyword evidence="12" id="KW-0255">Endonuclease</keyword>
<accession>A0A852RTI4</accession>
<dbReference type="InterPro" id="IPR036691">
    <property type="entry name" value="Endo/exonu/phosph_ase_sf"/>
</dbReference>
<gene>
    <name evidence="12" type="ORF">BJ958_003726</name>
</gene>
<dbReference type="Proteomes" id="UP000582231">
    <property type="component" value="Unassembled WGS sequence"/>
</dbReference>
<dbReference type="RefSeq" id="WP_179728392.1">
    <property type="nucleotide sequence ID" value="NZ_BAABEF010000001.1"/>
</dbReference>
<keyword evidence="7" id="KW-0460">Magnesium</keyword>
<evidence type="ECO:0000256" key="2">
    <source>
        <dbReference type="ARBA" id="ARBA00001946"/>
    </source>
</evidence>
<dbReference type="AlphaFoldDB" id="A0A852RTI4"/>
<dbReference type="Gene3D" id="3.60.10.10">
    <property type="entry name" value="Endonuclease/exonuclease/phosphatase"/>
    <property type="match status" value="1"/>
</dbReference>
<evidence type="ECO:0000256" key="8">
    <source>
        <dbReference type="ARBA" id="ARBA00023204"/>
    </source>
</evidence>
<evidence type="ECO:0000256" key="10">
    <source>
        <dbReference type="ARBA" id="ARBA00023326"/>
    </source>
</evidence>
<reference evidence="12 13" key="1">
    <citation type="submission" date="2020-07" db="EMBL/GenBank/DDBJ databases">
        <title>Sequencing the genomes of 1000 actinobacteria strains.</title>
        <authorList>
            <person name="Klenk H.-P."/>
        </authorList>
    </citation>
    <scope>NUCLEOTIDE SEQUENCE [LARGE SCALE GENOMIC DNA]</scope>
    <source>
        <strain evidence="12 13">DSM 19082</strain>
    </source>
</reference>
<proteinExistence type="predicted"/>
<sequence>MRSDTTPRRARQLLLAAIAVLLCTTGLVAGSVEPASAAPKPARVKGVKLKKPRVDGTTASFKVKWKRAARATSYKVQWRAPGGKAHKDRTRTTSLTIKGLAQGTDYCVRVRAYNGKRKGKWSKTRCRTTARLAPVQPVWVDRQQVQGATVTLTFRWNEVAGATSYDLDYLGNENPIQGAKNKKRVTVPGNGSGVASVTLGGFDPGRTYCFQVRPSGPAGVGAFATAGCKRTEPLSRATGGSLAVNMMTWNVCSGSGDNCDGQHPWADRAAAAKARVAAVGPDAVAFQESAPAINDLDDTPGYALGCRIGDGYPGDPVLGGSRNQSLIVKTSKFTIVPNSARGVRFTGYTHGGCWVKVTDGVTGRQLVLASLHLAPPSQASDQTRANQAAVFWASVSADAAGLPVVIGGDFNSDRGSGWDGAREFLNSFGYDDAYDVAESYNALPYLNSFTEWSPVPRIFPRWGGHIDRVFVPPNARVTSWQTEEPYANGRWTSLLSDHAPVRVTVTIP</sequence>
<dbReference type="InterPro" id="IPR005135">
    <property type="entry name" value="Endo/exonuclease/phosphatase"/>
</dbReference>
<evidence type="ECO:0000313" key="12">
    <source>
        <dbReference type="EMBL" id="NYD32180.1"/>
    </source>
</evidence>
<keyword evidence="8" id="KW-0234">DNA repair</keyword>
<dbReference type="GO" id="GO:0006281">
    <property type="term" value="P:DNA repair"/>
    <property type="evidence" value="ECO:0007669"/>
    <property type="project" value="UniProtKB-KW"/>
</dbReference>
<protein>
    <submittedName>
        <fullName evidence="12">Endonuclease/exonuclease/phosphatase family metal-dependent hydrolase</fullName>
    </submittedName>
</protein>
<dbReference type="InterPro" id="IPR051547">
    <property type="entry name" value="TDP2-like"/>
</dbReference>
<keyword evidence="13" id="KW-1185">Reference proteome</keyword>
<comment type="caution">
    <text evidence="12">The sequence shown here is derived from an EMBL/GenBank/DDBJ whole genome shotgun (WGS) entry which is preliminary data.</text>
</comment>
<dbReference type="InterPro" id="IPR003961">
    <property type="entry name" value="FN3_dom"/>
</dbReference>
<feature type="domain" description="Fibronectin type-III" evidence="11">
    <location>
        <begin position="38"/>
        <end position="132"/>
    </location>
</feature>
<keyword evidence="12" id="KW-0269">Exonuclease</keyword>
<keyword evidence="5" id="KW-0227">DNA damage</keyword>
<dbReference type="SMART" id="SM00060">
    <property type="entry name" value="FN3"/>
    <property type="match status" value="2"/>
</dbReference>
<evidence type="ECO:0000256" key="4">
    <source>
        <dbReference type="ARBA" id="ARBA00022723"/>
    </source>
</evidence>
<dbReference type="InterPro" id="IPR036116">
    <property type="entry name" value="FN3_sf"/>
</dbReference>
<dbReference type="GO" id="GO:0016798">
    <property type="term" value="F:hydrolase activity, acting on glycosyl bonds"/>
    <property type="evidence" value="ECO:0007669"/>
    <property type="project" value="UniProtKB-KW"/>
</dbReference>
<evidence type="ECO:0000256" key="7">
    <source>
        <dbReference type="ARBA" id="ARBA00022842"/>
    </source>
</evidence>